<comment type="caution">
    <text evidence="2">The sequence shown here is derived from an EMBL/GenBank/DDBJ whole genome shotgun (WGS) entry which is preliminary data.</text>
</comment>
<sequence>MHFNTFTLFLLVLVTCQAAPSPKLTKEQSISEPQSTFVTNGLQLESEDTDMEKGRAKKSTTTFCVQVRSGKPDQVPCRNEEQSHVSEPPEPVVIMEPISIPAPSSIVEYSKPLVIQSPENYILPIELQPSQPKPIVVSAPISTSAPVQTSILSPIINAIPQTLPCDEPNIIQSQLPQQFHKIEDQRQQSPLRTQSSKTMPYIHLSPSETFFMQIEQETPQSSSKLPPYEFPYHKAITVPDKLLPLLIPIKENTTISDDILHTIIEHLPKPSFFEILQRQNDKTQIMSEDSAQRLKDLIRTYIFKPMQVYDRENLNNFHKKHV</sequence>
<dbReference type="AlphaFoldDB" id="A0AAW2G5Y4"/>
<keyword evidence="3" id="KW-1185">Reference proteome</keyword>
<feature type="signal peptide" evidence="1">
    <location>
        <begin position="1"/>
        <end position="18"/>
    </location>
</feature>
<name>A0AAW2G5Y4_9HYME</name>
<dbReference type="Proteomes" id="UP001430953">
    <property type="component" value="Unassembled WGS sequence"/>
</dbReference>
<accession>A0AAW2G5Y4</accession>
<gene>
    <name evidence="2" type="ORF">PUN28_007541</name>
</gene>
<dbReference type="EMBL" id="JADYXP020000006">
    <property type="protein sequence ID" value="KAL0122943.1"/>
    <property type="molecule type" value="Genomic_DNA"/>
</dbReference>
<keyword evidence="1" id="KW-0732">Signal</keyword>
<feature type="chain" id="PRO_5043833921" evidence="1">
    <location>
        <begin position="19"/>
        <end position="322"/>
    </location>
</feature>
<proteinExistence type="predicted"/>
<reference evidence="2 3" key="1">
    <citation type="submission" date="2023-03" db="EMBL/GenBank/DDBJ databases">
        <title>High recombination rates correlate with genetic variation in Cardiocondyla obscurior ants.</title>
        <authorList>
            <person name="Errbii M."/>
        </authorList>
    </citation>
    <scope>NUCLEOTIDE SEQUENCE [LARGE SCALE GENOMIC DNA]</scope>
    <source>
        <strain evidence="2">Alpha-2009</strain>
        <tissue evidence="2">Whole body</tissue>
    </source>
</reference>
<organism evidence="2 3">
    <name type="scientific">Cardiocondyla obscurior</name>
    <dbReference type="NCBI Taxonomy" id="286306"/>
    <lineage>
        <taxon>Eukaryota</taxon>
        <taxon>Metazoa</taxon>
        <taxon>Ecdysozoa</taxon>
        <taxon>Arthropoda</taxon>
        <taxon>Hexapoda</taxon>
        <taxon>Insecta</taxon>
        <taxon>Pterygota</taxon>
        <taxon>Neoptera</taxon>
        <taxon>Endopterygota</taxon>
        <taxon>Hymenoptera</taxon>
        <taxon>Apocrita</taxon>
        <taxon>Aculeata</taxon>
        <taxon>Formicoidea</taxon>
        <taxon>Formicidae</taxon>
        <taxon>Myrmicinae</taxon>
        <taxon>Cardiocondyla</taxon>
    </lineage>
</organism>
<protein>
    <submittedName>
        <fullName evidence="2">Uncharacterized protein</fullName>
    </submittedName>
</protein>
<evidence type="ECO:0000313" key="3">
    <source>
        <dbReference type="Proteomes" id="UP001430953"/>
    </source>
</evidence>
<evidence type="ECO:0000313" key="2">
    <source>
        <dbReference type="EMBL" id="KAL0122943.1"/>
    </source>
</evidence>
<evidence type="ECO:0000256" key="1">
    <source>
        <dbReference type="SAM" id="SignalP"/>
    </source>
</evidence>